<dbReference type="EMBL" id="JADIKD010000010">
    <property type="protein sequence ID" value="MFK2917692.1"/>
    <property type="molecule type" value="Genomic_DNA"/>
</dbReference>
<dbReference type="InterPro" id="IPR036388">
    <property type="entry name" value="WH-like_DNA-bd_sf"/>
</dbReference>
<reference evidence="2 3" key="1">
    <citation type="submission" date="2020-10" db="EMBL/GenBank/DDBJ databases">
        <title>Phylogeny of dyella-like bacteria.</title>
        <authorList>
            <person name="Fu J."/>
        </authorList>
    </citation>
    <scope>NUCLEOTIDE SEQUENCE [LARGE SCALE GENOMIC DNA]</scope>
    <source>
        <strain evidence="2 3">BB4</strain>
    </source>
</reference>
<sequence length="151" mass="16176">MASKQRSETGAARLSAAVADLRVAIGKLRRRLRDEVSLGDLTWSQVAVLGHLERGGPATVTALAQAEGVRPQSMGATIGALEAADMVSGAPHPTDGRQTLWSLTPRCRDLIKVSRVAREDWLLRTIHAELTPAEQEVLAKAAPLLKRIAEA</sequence>
<gene>
    <name evidence="2" type="ORF">ISS97_10515</name>
</gene>
<protein>
    <submittedName>
        <fullName evidence="2">MarR family transcriptional regulator</fullName>
    </submittedName>
</protein>
<organism evidence="2 3">
    <name type="scientific">Dyella koreensis</name>
    <dbReference type="NCBI Taxonomy" id="311235"/>
    <lineage>
        <taxon>Bacteria</taxon>
        <taxon>Pseudomonadati</taxon>
        <taxon>Pseudomonadota</taxon>
        <taxon>Gammaproteobacteria</taxon>
        <taxon>Lysobacterales</taxon>
        <taxon>Rhodanobacteraceae</taxon>
        <taxon>Dyella</taxon>
    </lineage>
</organism>
<dbReference type="InterPro" id="IPR000835">
    <property type="entry name" value="HTH_MarR-typ"/>
</dbReference>
<evidence type="ECO:0000313" key="3">
    <source>
        <dbReference type="Proteomes" id="UP001620408"/>
    </source>
</evidence>
<dbReference type="Gene3D" id="1.10.287.100">
    <property type="match status" value="1"/>
</dbReference>
<dbReference type="InterPro" id="IPR036390">
    <property type="entry name" value="WH_DNA-bd_sf"/>
</dbReference>
<accession>A0ABW8K6W8</accession>
<dbReference type="SMART" id="SM00347">
    <property type="entry name" value="HTH_MARR"/>
    <property type="match status" value="1"/>
</dbReference>
<dbReference type="Proteomes" id="UP001620408">
    <property type="component" value="Unassembled WGS sequence"/>
</dbReference>
<dbReference type="RefSeq" id="WP_379986738.1">
    <property type="nucleotide sequence ID" value="NZ_JADIKD010000010.1"/>
</dbReference>
<dbReference type="InterPro" id="IPR052526">
    <property type="entry name" value="HTH-type_Bedaq_tolerance"/>
</dbReference>
<evidence type="ECO:0000259" key="1">
    <source>
        <dbReference type="SMART" id="SM00347"/>
    </source>
</evidence>
<proteinExistence type="predicted"/>
<dbReference type="PANTHER" id="PTHR39515">
    <property type="entry name" value="CONSERVED PROTEIN"/>
    <property type="match status" value="1"/>
</dbReference>
<comment type="caution">
    <text evidence="2">The sequence shown here is derived from an EMBL/GenBank/DDBJ whole genome shotgun (WGS) entry which is preliminary data.</text>
</comment>
<dbReference type="PANTHER" id="PTHR39515:SF2">
    <property type="entry name" value="HTH-TYPE TRANSCRIPTIONAL REGULATOR RV0880"/>
    <property type="match status" value="1"/>
</dbReference>
<keyword evidence="3" id="KW-1185">Reference proteome</keyword>
<name>A0ABW8K6W8_9GAMM</name>
<feature type="domain" description="HTH marR-type" evidence="1">
    <location>
        <begin position="34"/>
        <end position="135"/>
    </location>
</feature>
<dbReference type="SUPFAM" id="SSF46785">
    <property type="entry name" value="Winged helix' DNA-binding domain"/>
    <property type="match status" value="1"/>
</dbReference>
<evidence type="ECO:0000313" key="2">
    <source>
        <dbReference type="EMBL" id="MFK2917692.1"/>
    </source>
</evidence>
<dbReference type="Gene3D" id="1.10.10.10">
    <property type="entry name" value="Winged helix-like DNA-binding domain superfamily/Winged helix DNA-binding domain"/>
    <property type="match status" value="1"/>
</dbReference>
<dbReference type="Pfam" id="PF12802">
    <property type="entry name" value="MarR_2"/>
    <property type="match status" value="1"/>
</dbReference>